<evidence type="ECO:0000256" key="1">
    <source>
        <dbReference type="ARBA" id="ARBA00022801"/>
    </source>
</evidence>
<evidence type="ECO:0000259" key="2">
    <source>
        <dbReference type="Pfam" id="PF07859"/>
    </source>
</evidence>
<dbReference type="KEGG" id="tsr:106555741"/>
<dbReference type="AlphaFoldDB" id="A0A6I9YZG6"/>
<dbReference type="PANTHER" id="PTHR48081">
    <property type="entry name" value="AB HYDROLASE SUPERFAMILY PROTEIN C4A8.06C"/>
    <property type="match status" value="1"/>
</dbReference>
<evidence type="ECO:0000313" key="4">
    <source>
        <dbReference type="RefSeq" id="XP_013930113.1"/>
    </source>
</evidence>
<dbReference type="SUPFAM" id="SSF53474">
    <property type="entry name" value="alpha/beta-Hydrolases"/>
    <property type="match status" value="1"/>
</dbReference>
<sequence>MGSGIMDAVVADLKVFGLDFAEGEDQDAIAEKCFDSLCLPGFSLNFCTEQDVLLGKLGLCHEFALWKFLVNGIFPVGSCDLVITETLFDAVPVRIYQCKTSNPEKRQGLVWLHGGVGISGSFPQQRGCYAAVSYFLKNATEFGVDPQRIVLGGDSSGGALVLAVSQDLVFRTDLPRVRAHVLLYPFLQALDFNLPSYQQNQSVPLLFRRNFIRFGLFYLAGKKLNIDCALSQAHIPEHLRAKYQKWISHEHIPEKFKRRGYVPFIPGPFSEDLFKECEKVFEARFSPLLTEDDVLQQFPETFLLTCEYDIFRDEGLLYKKRLDDNRVRVTWKHLEDGFHGISLLIGLGAMEFPGTRSSLKSVIQFLQRF</sequence>
<dbReference type="Pfam" id="PF07859">
    <property type="entry name" value="Abhydrolase_3"/>
    <property type="match status" value="2"/>
</dbReference>
<feature type="domain" description="Alpha/beta hydrolase fold-3" evidence="2">
    <location>
        <begin position="128"/>
        <end position="224"/>
    </location>
</feature>
<dbReference type="Proteomes" id="UP000504617">
    <property type="component" value="Unplaced"/>
</dbReference>
<protein>
    <submittedName>
        <fullName evidence="4">Arylacetamide deacetylase-like 4</fullName>
    </submittedName>
</protein>
<dbReference type="Gene3D" id="3.40.50.1820">
    <property type="entry name" value="alpha/beta hydrolase"/>
    <property type="match status" value="1"/>
</dbReference>
<gene>
    <name evidence="4" type="primary">LOC106555741</name>
</gene>
<keyword evidence="1" id="KW-0378">Hydrolase</keyword>
<keyword evidence="3" id="KW-1185">Reference proteome</keyword>
<feature type="domain" description="Alpha/beta hydrolase fold-3" evidence="2">
    <location>
        <begin position="282"/>
        <end position="341"/>
    </location>
</feature>
<dbReference type="InterPro" id="IPR029058">
    <property type="entry name" value="AB_hydrolase_fold"/>
</dbReference>
<dbReference type="PANTHER" id="PTHR48081:SF32">
    <property type="entry name" value="ALPHA_BETA HYDROLASE FOLD-3 DOMAIN-CONTAINING PROTEIN"/>
    <property type="match status" value="1"/>
</dbReference>
<dbReference type="OrthoDB" id="408631at2759"/>
<dbReference type="InterPro" id="IPR050300">
    <property type="entry name" value="GDXG_lipolytic_enzyme"/>
</dbReference>
<dbReference type="InterPro" id="IPR013094">
    <property type="entry name" value="AB_hydrolase_3"/>
</dbReference>
<reference evidence="4" key="1">
    <citation type="submission" date="2025-08" db="UniProtKB">
        <authorList>
            <consortium name="RefSeq"/>
        </authorList>
    </citation>
    <scope>IDENTIFICATION</scope>
    <source>
        <tissue evidence="4">Skeletal muscle</tissue>
    </source>
</reference>
<name>A0A6I9YZG6_9SAUR</name>
<proteinExistence type="predicted"/>
<accession>A0A6I9YZG6</accession>
<dbReference type="GO" id="GO:0016787">
    <property type="term" value="F:hydrolase activity"/>
    <property type="evidence" value="ECO:0007669"/>
    <property type="project" value="UniProtKB-KW"/>
</dbReference>
<evidence type="ECO:0000313" key="3">
    <source>
        <dbReference type="Proteomes" id="UP000504617"/>
    </source>
</evidence>
<organism evidence="3 4">
    <name type="scientific">Thamnophis sirtalis</name>
    <dbReference type="NCBI Taxonomy" id="35019"/>
    <lineage>
        <taxon>Eukaryota</taxon>
        <taxon>Metazoa</taxon>
        <taxon>Chordata</taxon>
        <taxon>Craniata</taxon>
        <taxon>Vertebrata</taxon>
        <taxon>Euteleostomi</taxon>
        <taxon>Lepidosauria</taxon>
        <taxon>Squamata</taxon>
        <taxon>Bifurcata</taxon>
        <taxon>Unidentata</taxon>
        <taxon>Episquamata</taxon>
        <taxon>Toxicofera</taxon>
        <taxon>Serpentes</taxon>
        <taxon>Colubroidea</taxon>
        <taxon>Colubridae</taxon>
        <taxon>Natricinae</taxon>
        <taxon>Thamnophis</taxon>
    </lineage>
</organism>
<dbReference type="RefSeq" id="XP_013930113.1">
    <property type="nucleotide sequence ID" value="XM_014074638.1"/>
</dbReference>
<dbReference type="GeneID" id="106555741"/>